<keyword evidence="4 7" id="KW-0547">Nucleotide-binding</keyword>
<dbReference type="InterPro" id="IPR008271">
    <property type="entry name" value="Ser/Thr_kinase_AS"/>
</dbReference>
<evidence type="ECO:0000256" key="8">
    <source>
        <dbReference type="SAM" id="MobiDB-lite"/>
    </source>
</evidence>
<keyword evidence="6 7" id="KW-0067">ATP-binding</keyword>
<keyword evidence="11" id="KW-1185">Reference proteome</keyword>
<keyword evidence="3 10" id="KW-0808">Transferase</keyword>
<dbReference type="EC" id="2.7.11.1" evidence="1"/>
<evidence type="ECO:0000256" key="5">
    <source>
        <dbReference type="ARBA" id="ARBA00022777"/>
    </source>
</evidence>
<feature type="region of interest" description="Disordered" evidence="8">
    <location>
        <begin position="861"/>
        <end position="881"/>
    </location>
</feature>
<feature type="binding site" evidence="7">
    <location>
        <position position="120"/>
    </location>
    <ligand>
        <name>ATP</name>
        <dbReference type="ChEBI" id="CHEBI:30616"/>
    </ligand>
</feature>
<dbReference type="InterPro" id="IPR017441">
    <property type="entry name" value="Protein_kinase_ATP_BS"/>
</dbReference>
<keyword evidence="5 10" id="KW-0418">Kinase</keyword>
<dbReference type="PROSITE" id="PS00107">
    <property type="entry name" value="PROTEIN_KINASE_ATP"/>
    <property type="match status" value="1"/>
</dbReference>
<dbReference type="EMBL" id="CP036299">
    <property type="protein sequence ID" value="QDV31288.1"/>
    <property type="molecule type" value="Genomic_DNA"/>
</dbReference>
<sequence length="914" mass="99563">MMRPCEKSPQPFTKKSFTMAVSTEQFAKQLIDSGVISEPDLQTFIDRFPPAEKPGNGEQLAKSLVKEKKISAYQAQVVYSGKGKSLTMGSYTVLDKLGQGGMGMVLKAEHRMMMRLVAIKVLSPSVTKTKELAQRFQREVQAAARLTHPNIVGAFDAGETNGSPFLVMEYVPGDDLATIVKKKGPFSIDQAIDCIVQAAKGLEFAHGQGVIHRDIKPANLLLDTKGVVKILDMGLARIESEDVATQADLTGTGTVMGTVDYMAPEQALSTKHADARSDLYSLGISLWYLLTGKAAYEGDSLMARLLAHRDQPIPSLRTVRNDVSESLDHVFMKLVAKKPDDRYQTAMELIVDLQACRTGATLKAVTVAEAGTDLGEFQDFLHQIDSPTDGPRGKRSHPAGAGTRTVARPQATLTSMDETISQRREHETQRFRGPKVQKAKSTSWIQDRRVQVGSGTVAMIMLLMAVVFFFQTPTGTLRVEILDPTVEMHVKGTQLSFHSPDLDPVSLKTGEKKLVVTRGDLTFETESFSINKGKEFRIKAELVGDNLVINGGEKVIARQAVKQHGLTTSSTGNALANTPANMPVNTPVASTPPASMAVETPVASIAPGSETSGPPLAIAPFDSTQARKHQEDWAAYLGIPVEFTNSVGMKFRLIPPGEFTMGCTEEEIDLIKLDFNPGVAAQQRQNLATSTPPHRVKITRPFYLQTHEVNNGTYQKLMGSLPPKNDPQKPETAVMAYVGLLDATRFCNALSQLDGKSPAFQIEGDLPQRIMDADGYRLPTEAEWEYACRAGTTGLWNFGDDRQIVLDPTVIREHETSYFGTAAIPNPFGIVDVYGGSLEWCFDRFMPYPTNDVIDPFTQPGKGEGVARGGGDSAGGGADPIYNNSVTRQEEVYQSSQYVGLGRVVLPIIIKPKP</sequence>
<dbReference type="AlphaFoldDB" id="A0A518GRQ7"/>
<gene>
    <name evidence="10" type="primary">pknB_11</name>
    <name evidence="10" type="ORF">Spb1_32320</name>
</gene>
<keyword evidence="2" id="KW-0723">Serine/threonine-protein kinase</keyword>
<name>A0A518GRQ7_9PLAN</name>
<proteinExistence type="predicted"/>
<evidence type="ECO:0000256" key="3">
    <source>
        <dbReference type="ARBA" id="ARBA00022679"/>
    </source>
</evidence>
<evidence type="ECO:0000256" key="6">
    <source>
        <dbReference type="ARBA" id="ARBA00022840"/>
    </source>
</evidence>
<feature type="domain" description="Protein kinase" evidence="9">
    <location>
        <begin position="91"/>
        <end position="362"/>
    </location>
</feature>
<feature type="compositionally biased region" description="Basic and acidic residues" evidence="8">
    <location>
        <begin position="420"/>
        <end position="430"/>
    </location>
</feature>
<evidence type="ECO:0000256" key="7">
    <source>
        <dbReference type="PROSITE-ProRule" id="PRU10141"/>
    </source>
</evidence>
<dbReference type="CDD" id="cd14014">
    <property type="entry name" value="STKc_PknB_like"/>
    <property type="match status" value="1"/>
</dbReference>
<dbReference type="PANTHER" id="PTHR43289:SF6">
    <property type="entry name" value="SERINE_THREONINE-PROTEIN KINASE NEKL-3"/>
    <property type="match status" value="1"/>
</dbReference>
<dbReference type="InterPro" id="IPR000719">
    <property type="entry name" value="Prot_kinase_dom"/>
</dbReference>
<dbReference type="SMART" id="SM00220">
    <property type="entry name" value="S_TKc"/>
    <property type="match status" value="1"/>
</dbReference>
<evidence type="ECO:0000256" key="1">
    <source>
        <dbReference type="ARBA" id="ARBA00012513"/>
    </source>
</evidence>
<dbReference type="GO" id="GO:0004674">
    <property type="term" value="F:protein serine/threonine kinase activity"/>
    <property type="evidence" value="ECO:0007669"/>
    <property type="project" value="UniProtKB-KW"/>
</dbReference>
<dbReference type="SUPFAM" id="SSF56436">
    <property type="entry name" value="C-type lectin-like"/>
    <property type="match status" value="1"/>
</dbReference>
<evidence type="ECO:0000313" key="11">
    <source>
        <dbReference type="Proteomes" id="UP000315349"/>
    </source>
</evidence>
<dbReference type="OrthoDB" id="6111975at2"/>
<protein>
    <recommendedName>
        <fullName evidence="1">non-specific serine/threonine protein kinase</fullName>
        <ecNumber evidence="1">2.7.11.1</ecNumber>
    </recommendedName>
</protein>
<evidence type="ECO:0000259" key="9">
    <source>
        <dbReference type="PROSITE" id="PS50011"/>
    </source>
</evidence>
<feature type="region of interest" description="Disordered" evidence="8">
    <location>
        <begin position="385"/>
        <end position="438"/>
    </location>
</feature>
<dbReference type="FunFam" id="1.10.510.10:FF:000021">
    <property type="entry name" value="Serine/threonine protein kinase"/>
    <property type="match status" value="1"/>
</dbReference>
<dbReference type="InterPro" id="IPR011009">
    <property type="entry name" value="Kinase-like_dom_sf"/>
</dbReference>
<dbReference type="Pfam" id="PF00069">
    <property type="entry name" value="Pkinase"/>
    <property type="match status" value="1"/>
</dbReference>
<dbReference type="InterPro" id="IPR016187">
    <property type="entry name" value="CTDL_fold"/>
</dbReference>
<dbReference type="KEGG" id="peh:Spb1_32320"/>
<dbReference type="Pfam" id="PF03781">
    <property type="entry name" value="FGE-sulfatase"/>
    <property type="match status" value="1"/>
</dbReference>
<dbReference type="Gene3D" id="1.10.510.10">
    <property type="entry name" value="Transferase(Phosphotransferase) domain 1"/>
    <property type="match status" value="1"/>
</dbReference>
<evidence type="ECO:0000256" key="2">
    <source>
        <dbReference type="ARBA" id="ARBA00022527"/>
    </source>
</evidence>
<organism evidence="10 11">
    <name type="scientific">Planctopirus ephydatiae</name>
    <dbReference type="NCBI Taxonomy" id="2528019"/>
    <lineage>
        <taxon>Bacteria</taxon>
        <taxon>Pseudomonadati</taxon>
        <taxon>Planctomycetota</taxon>
        <taxon>Planctomycetia</taxon>
        <taxon>Planctomycetales</taxon>
        <taxon>Planctomycetaceae</taxon>
        <taxon>Planctopirus</taxon>
    </lineage>
</organism>
<feature type="compositionally biased region" description="Gly residues" evidence="8">
    <location>
        <begin position="862"/>
        <end position="878"/>
    </location>
</feature>
<dbReference type="InterPro" id="IPR005532">
    <property type="entry name" value="SUMF_dom"/>
</dbReference>
<dbReference type="PROSITE" id="PS50011">
    <property type="entry name" value="PROTEIN_KINASE_DOM"/>
    <property type="match status" value="1"/>
</dbReference>
<dbReference type="Gene3D" id="3.30.200.20">
    <property type="entry name" value="Phosphorylase Kinase, domain 1"/>
    <property type="match status" value="1"/>
</dbReference>
<reference evidence="10 11" key="1">
    <citation type="submission" date="2019-02" db="EMBL/GenBank/DDBJ databases">
        <title>Deep-cultivation of Planctomycetes and their phenomic and genomic characterization uncovers novel biology.</title>
        <authorList>
            <person name="Wiegand S."/>
            <person name="Jogler M."/>
            <person name="Boedeker C."/>
            <person name="Pinto D."/>
            <person name="Vollmers J."/>
            <person name="Rivas-Marin E."/>
            <person name="Kohn T."/>
            <person name="Peeters S.H."/>
            <person name="Heuer A."/>
            <person name="Rast P."/>
            <person name="Oberbeckmann S."/>
            <person name="Bunk B."/>
            <person name="Jeske O."/>
            <person name="Meyerdierks A."/>
            <person name="Storesund J.E."/>
            <person name="Kallscheuer N."/>
            <person name="Luecker S."/>
            <person name="Lage O.M."/>
            <person name="Pohl T."/>
            <person name="Merkel B.J."/>
            <person name="Hornburger P."/>
            <person name="Mueller R.-W."/>
            <person name="Bruemmer F."/>
            <person name="Labrenz M."/>
            <person name="Spormann A.M."/>
            <person name="Op den Camp H."/>
            <person name="Overmann J."/>
            <person name="Amann R."/>
            <person name="Jetten M.S.M."/>
            <person name="Mascher T."/>
            <person name="Medema M.H."/>
            <person name="Devos D.P."/>
            <person name="Kaster A.-K."/>
            <person name="Ovreas L."/>
            <person name="Rohde M."/>
            <person name="Galperin M.Y."/>
            <person name="Jogler C."/>
        </authorList>
    </citation>
    <scope>NUCLEOTIDE SEQUENCE [LARGE SCALE GENOMIC DNA]</scope>
    <source>
        <strain evidence="10 11">Spb1</strain>
    </source>
</reference>
<dbReference type="GO" id="GO:0005524">
    <property type="term" value="F:ATP binding"/>
    <property type="evidence" value="ECO:0007669"/>
    <property type="project" value="UniProtKB-UniRule"/>
</dbReference>
<dbReference type="Gene3D" id="3.90.1580.10">
    <property type="entry name" value="paralog of FGE (formylglycine-generating enzyme)"/>
    <property type="match status" value="1"/>
</dbReference>
<dbReference type="PROSITE" id="PS00108">
    <property type="entry name" value="PROTEIN_KINASE_ST"/>
    <property type="match status" value="1"/>
</dbReference>
<dbReference type="Proteomes" id="UP000315349">
    <property type="component" value="Chromosome"/>
</dbReference>
<evidence type="ECO:0000256" key="4">
    <source>
        <dbReference type="ARBA" id="ARBA00022741"/>
    </source>
</evidence>
<accession>A0A518GRQ7</accession>
<dbReference type="InterPro" id="IPR042095">
    <property type="entry name" value="SUMF_sf"/>
</dbReference>
<dbReference type="SUPFAM" id="SSF56112">
    <property type="entry name" value="Protein kinase-like (PK-like)"/>
    <property type="match status" value="1"/>
</dbReference>
<evidence type="ECO:0000313" key="10">
    <source>
        <dbReference type="EMBL" id="QDV31288.1"/>
    </source>
</evidence>
<dbReference type="PANTHER" id="PTHR43289">
    <property type="entry name" value="MITOGEN-ACTIVATED PROTEIN KINASE KINASE KINASE 20-RELATED"/>
    <property type="match status" value="1"/>
</dbReference>